<proteinExistence type="predicted"/>
<keyword evidence="2" id="KW-1185">Reference proteome</keyword>
<dbReference type="EMBL" id="BSFQ01000028">
    <property type="protein sequence ID" value="GLL14102.1"/>
    <property type="molecule type" value="Genomic_DNA"/>
</dbReference>
<dbReference type="RefSeq" id="WP_156067949.1">
    <property type="nucleotide sequence ID" value="NZ_BAAAUZ010000024.1"/>
</dbReference>
<dbReference type="Proteomes" id="UP001143463">
    <property type="component" value="Unassembled WGS sequence"/>
</dbReference>
<evidence type="ECO:0000313" key="2">
    <source>
        <dbReference type="Proteomes" id="UP001143463"/>
    </source>
</evidence>
<evidence type="ECO:0000313" key="1">
    <source>
        <dbReference type="EMBL" id="GLL14102.1"/>
    </source>
</evidence>
<dbReference type="AlphaFoldDB" id="A0A9W6L5N2"/>
<reference evidence="1" key="2">
    <citation type="submission" date="2023-01" db="EMBL/GenBank/DDBJ databases">
        <authorList>
            <person name="Sun Q."/>
            <person name="Evtushenko L."/>
        </authorList>
    </citation>
    <scope>NUCLEOTIDE SEQUENCE</scope>
    <source>
        <strain evidence="1">VKM Ac-1069</strain>
    </source>
</reference>
<sequence length="51" mass="5376">MPFRRGKTFTIWARRGALLGRGRDAGACGEPAAADLHPDAGVRGLVSLNGR</sequence>
<comment type="caution">
    <text evidence="1">The sequence shown here is derived from an EMBL/GenBank/DDBJ whole genome shotgun (WGS) entry which is preliminary data.</text>
</comment>
<reference evidence="1" key="1">
    <citation type="journal article" date="2014" name="Int. J. Syst. Evol. Microbiol.">
        <title>Complete genome sequence of Corynebacterium casei LMG S-19264T (=DSM 44701T), isolated from a smear-ripened cheese.</title>
        <authorList>
            <consortium name="US DOE Joint Genome Institute (JGI-PGF)"/>
            <person name="Walter F."/>
            <person name="Albersmeier A."/>
            <person name="Kalinowski J."/>
            <person name="Ruckert C."/>
        </authorList>
    </citation>
    <scope>NUCLEOTIDE SEQUENCE</scope>
    <source>
        <strain evidence="1">VKM Ac-1069</strain>
    </source>
</reference>
<name>A0A9W6L5N2_9PSEU</name>
<gene>
    <name evidence="1" type="ORF">GCM10017577_52480</name>
</gene>
<accession>A0A9W6L5N2</accession>
<protein>
    <submittedName>
        <fullName evidence="1">Uncharacterized protein</fullName>
    </submittedName>
</protein>
<organism evidence="1 2">
    <name type="scientific">Pseudonocardia halophobica</name>
    <dbReference type="NCBI Taxonomy" id="29401"/>
    <lineage>
        <taxon>Bacteria</taxon>
        <taxon>Bacillati</taxon>
        <taxon>Actinomycetota</taxon>
        <taxon>Actinomycetes</taxon>
        <taxon>Pseudonocardiales</taxon>
        <taxon>Pseudonocardiaceae</taxon>
        <taxon>Pseudonocardia</taxon>
    </lineage>
</organism>